<dbReference type="AlphaFoldDB" id="A0A4R6Q9Y4"/>
<dbReference type="PANTHER" id="PTHR21666">
    <property type="entry name" value="PEPTIDASE-RELATED"/>
    <property type="match status" value="1"/>
</dbReference>
<reference evidence="4 5" key="1">
    <citation type="submission" date="2019-03" db="EMBL/GenBank/DDBJ databases">
        <title>Genomic Encyclopedia of Type Strains, Phase IV (KMG-IV): sequencing the most valuable type-strain genomes for metagenomic binning, comparative biology and taxonomic classification.</title>
        <authorList>
            <person name="Goeker M."/>
        </authorList>
    </citation>
    <scope>NUCLEOTIDE SEQUENCE [LARGE SCALE GENOMIC DNA]</scope>
    <source>
        <strain evidence="4 5">DSM 28287</strain>
    </source>
</reference>
<name>A0A4R6Q9Y4_9FIRM</name>
<evidence type="ECO:0000313" key="4">
    <source>
        <dbReference type="EMBL" id="TDP58980.1"/>
    </source>
</evidence>
<dbReference type="Proteomes" id="UP000295500">
    <property type="component" value="Unassembled WGS sequence"/>
</dbReference>
<organism evidence="4 5">
    <name type="scientific">Aminicella lysinilytica</name>
    <dbReference type="NCBI Taxonomy" id="433323"/>
    <lineage>
        <taxon>Bacteria</taxon>
        <taxon>Bacillati</taxon>
        <taxon>Bacillota</taxon>
        <taxon>Clostridia</taxon>
        <taxon>Peptostreptococcales</taxon>
        <taxon>Anaerovoracaceae</taxon>
        <taxon>Aminicella</taxon>
    </lineage>
</organism>
<comment type="caution">
    <text evidence="4">The sequence shown here is derived from an EMBL/GenBank/DDBJ whole genome shotgun (WGS) entry which is preliminary data.</text>
</comment>
<keyword evidence="2" id="KW-1133">Transmembrane helix</keyword>
<dbReference type="PROSITE" id="PS51109">
    <property type="entry name" value="G5"/>
    <property type="match status" value="1"/>
</dbReference>
<evidence type="ECO:0000313" key="5">
    <source>
        <dbReference type="Proteomes" id="UP000295500"/>
    </source>
</evidence>
<dbReference type="InterPro" id="IPR016047">
    <property type="entry name" value="M23ase_b-sheet_dom"/>
</dbReference>
<dbReference type="CDD" id="cd12797">
    <property type="entry name" value="M23_peptidase"/>
    <property type="match status" value="1"/>
</dbReference>
<keyword evidence="2" id="KW-0472">Membrane</keyword>
<dbReference type="RefSeq" id="WP_133527805.1">
    <property type="nucleotide sequence ID" value="NZ_SNXO01000005.1"/>
</dbReference>
<dbReference type="Gene3D" id="2.20.230.10">
    <property type="entry name" value="Resuscitation-promoting factor rpfb"/>
    <property type="match status" value="1"/>
</dbReference>
<protein>
    <submittedName>
        <fullName evidence="4">Surface rod structure-forming protein G</fullName>
    </submittedName>
</protein>
<dbReference type="GO" id="GO:0004222">
    <property type="term" value="F:metalloendopeptidase activity"/>
    <property type="evidence" value="ECO:0007669"/>
    <property type="project" value="TreeGrafter"/>
</dbReference>
<dbReference type="SUPFAM" id="SSF51261">
    <property type="entry name" value="Duplicated hybrid motif"/>
    <property type="match status" value="1"/>
</dbReference>
<dbReference type="Pfam" id="PF07501">
    <property type="entry name" value="G5"/>
    <property type="match status" value="1"/>
</dbReference>
<dbReference type="Pfam" id="PF01551">
    <property type="entry name" value="Peptidase_M23"/>
    <property type="match status" value="1"/>
</dbReference>
<dbReference type="SMART" id="SM01208">
    <property type="entry name" value="G5"/>
    <property type="match status" value="1"/>
</dbReference>
<accession>A0A4R6Q9Y4</accession>
<dbReference type="OrthoDB" id="9809488at2"/>
<proteinExistence type="predicted"/>
<sequence>MAENEKRSIADKFIDAGAAVIDFHDRTQQKADLKCLQAYYGVALFLHNRRDFLHVHKAKLLESFAIIVLVAIAVLAVYNYATGYEYSYHGRALGYVKDQEDVIRVLDITSAELSKSHDAKIKIEPGSDITFKRVVTLNVSIDDDDTVLKRLTYLTNMRADAYCIYIDGKNVAALSSKAEAKDVIDDVEKYYQTTRKGWDTTYQKVSITEKLRYAPKSVSLTDVSTRESAVNQLIKSKAVTVKTIEKSKFAEVVKYKTVVKKTKSMYKGDSKVVQKGENGKRVATAIIVKENGKQVTRTNIELKVLKPMVKKVVYKGSKTRPKTAPTGTFIMPVSGYSLSSTFGYRWGRMHEGVDLACGTGTPIHAADGGTVVRAGWYSGYGKCVDISHGNGYMTRYGHCSKINVHTGQKVYQGQTIALVGNTGNSYGSHCHFEVRVNGSARNPMKYVNRKYR</sequence>
<dbReference type="Gene3D" id="2.70.70.10">
    <property type="entry name" value="Glucose Permease (Domain IIA)"/>
    <property type="match status" value="1"/>
</dbReference>
<evidence type="ECO:0000259" key="3">
    <source>
        <dbReference type="PROSITE" id="PS51109"/>
    </source>
</evidence>
<gene>
    <name evidence="4" type="ORF">EV211_10550</name>
</gene>
<evidence type="ECO:0000256" key="2">
    <source>
        <dbReference type="SAM" id="Phobius"/>
    </source>
</evidence>
<dbReference type="PANTHER" id="PTHR21666:SF270">
    <property type="entry name" value="MUREIN HYDROLASE ACTIVATOR ENVC"/>
    <property type="match status" value="1"/>
</dbReference>
<dbReference type="InterPro" id="IPR011098">
    <property type="entry name" value="G5_dom"/>
</dbReference>
<keyword evidence="2" id="KW-0812">Transmembrane</keyword>
<dbReference type="InterPro" id="IPR050570">
    <property type="entry name" value="Cell_wall_metabolism_enzyme"/>
</dbReference>
<keyword evidence="1" id="KW-0732">Signal</keyword>
<feature type="domain" description="G5" evidence="3">
    <location>
        <begin position="239"/>
        <end position="319"/>
    </location>
</feature>
<dbReference type="InterPro" id="IPR011055">
    <property type="entry name" value="Dup_hybrid_motif"/>
</dbReference>
<dbReference type="EMBL" id="SNXO01000005">
    <property type="protein sequence ID" value="TDP58980.1"/>
    <property type="molecule type" value="Genomic_DNA"/>
</dbReference>
<evidence type="ECO:0000256" key="1">
    <source>
        <dbReference type="ARBA" id="ARBA00022729"/>
    </source>
</evidence>
<feature type="transmembrane region" description="Helical" evidence="2">
    <location>
        <begin position="60"/>
        <end position="81"/>
    </location>
</feature>
<keyword evidence="5" id="KW-1185">Reference proteome</keyword>